<proteinExistence type="predicted"/>
<dbReference type="Proteomes" id="UP000886998">
    <property type="component" value="Unassembled WGS sequence"/>
</dbReference>
<name>A0A8X7BRT3_9ARAC</name>
<evidence type="ECO:0000313" key="1">
    <source>
        <dbReference type="EMBL" id="GFY40938.1"/>
    </source>
</evidence>
<gene>
    <name evidence="1" type="ORF">TNIN_372781</name>
</gene>
<reference evidence="1" key="1">
    <citation type="submission" date="2020-08" db="EMBL/GenBank/DDBJ databases">
        <title>Multicomponent nature underlies the extraordinary mechanical properties of spider dragline silk.</title>
        <authorList>
            <person name="Kono N."/>
            <person name="Nakamura H."/>
            <person name="Mori M."/>
            <person name="Yoshida Y."/>
            <person name="Ohtoshi R."/>
            <person name="Malay A.D."/>
            <person name="Moran D.A.P."/>
            <person name="Tomita M."/>
            <person name="Numata K."/>
            <person name="Arakawa K."/>
        </authorList>
    </citation>
    <scope>NUCLEOTIDE SEQUENCE</scope>
</reference>
<protein>
    <submittedName>
        <fullName evidence="1">Uncharacterized protein</fullName>
    </submittedName>
</protein>
<sequence length="148" mass="16802">MFALQHLSSHFGALTCTIRLRRGRGCVWTFRHTHSTFTEQRKSVNPVRERPLKLIAEVAYIKAALFRAVRDDQRLASCASISQNNVFQPDHGHQEMLTGFRATVRPSDPSLTPNFAGERQVVCYRFSPPSARQMSAFFQHLSSHFLGA</sequence>
<comment type="caution">
    <text evidence="1">The sequence shown here is derived from an EMBL/GenBank/DDBJ whole genome shotgun (WGS) entry which is preliminary data.</text>
</comment>
<organism evidence="1 2">
    <name type="scientific">Trichonephila inaurata madagascariensis</name>
    <dbReference type="NCBI Taxonomy" id="2747483"/>
    <lineage>
        <taxon>Eukaryota</taxon>
        <taxon>Metazoa</taxon>
        <taxon>Ecdysozoa</taxon>
        <taxon>Arthropoda</taxon>
        <taxon>Chelicerata</taxon>
        <taxon>Arachnida</taxon>
        <taxon>Araneae</taxon>
        <taxon>Araneomorphae</taxon>
        <taxon>Entelegynae</taxon>
        <taxon>Araneoidea</taxon>
        <taxon>Nephilidae</taxon>
        <taxon>Trichonephila</taxon>
        <taxon>Trichonephila inaurata</taxon>
    </lineage>
</organism>
<keyword evidence="2" id="KW-1185">Reference proteome</keyword>
<dbReference type="EMBL" id="BMAV01002208">
    <property type="protein sequence ID" value="GFY40938.1"/>
    <property type="molecule type" value="Genomic_DNA"/>
</dbReference>
<accession>A0A8X7BRT3</accession>
<evidence type="ECO:0000313" key="2">
    <source>
        <dbReference type="Proteomes" id="UP000886998"/>
    </source>
</evidence>
<dbReference type="AlphaFoldDB" id="A0A8X7BRT3"/>